<accession>A0AAW2WFK8</accession>
<name>A0AAW2WFK8_9LAMI</name>
<comment type="caution">
    <text evidence="1">The sequence shown here is derived from an EMBL/GenBank/DDBJ whole genome shotgun (WGS) entry which is preliminary data.</text>
</comment>
<organism evidence="1">
    <name type="scientific">Sesamum latifolium</name>
    <dbReference type="NCBI Taxonomy" id="2727402"/>
    <lineage>
        <taxon>Eukaryota</taxon>
        <taxon>Viridiplantae</taxon>
        <taxon>Streptophyta</taxon>
        <taxon>Embryophyta</taxon>
        <taxon>Tracheophyta</taxon>
        <taxon>Spermatophyta</taxon>
        <taxon>Magnoliopsida</taxon>
        <taxon>eudicotyledons</taxon>
        <taxon>Gunneridae</taxon>
        <taxon>Pentapetalae</taxon>
        <taxon>asterids</taxon>
        <taxon>lamiids</taxon>
        <taxon>Lamiales</taxon>
        <taxon>Pedaliaceae</taxon>
        <taxon>Sesamum</taxon>
    </lineage>
</organism>
<gene>
    <name evidence="1" type="ORF">Slati_2537800</name>
</gene>
<reference evidence="1" key="2">
    <citation type="journal article" date="2024" name="Plant">
        <title>Genomic evolution and insights into agronomic trait innovations of Sesamum species.</title>
        <authorList>
            <person name="Miao H."/>
            <person name="Wang L."/>
            <person name="Qu L."/>
            <person name="Liu H."/>
            <person name="Sun Y."/>
            <person name="Le M."/>
            <person name="Wang Q."/>
            <person name="Wei S."/>
            <person name="Zheng Y."/>
            <person name="Lin W."/>
            <person name="Duan Y."/>
            <person name="Cao H."/>
            <person name="Xiong S."/>
            <person name="Wang X."/>
            <person name="Wei L."/>
            <person name="Li C."/>
            <person name="Ma Q."/>
            <person name="Ju M."/>
            <person name="Zhao R."/>
            <person name="Li G."/>
            <person name="Mu C."/>
            <person name="Tian Q."/>
            <person name="Mei H."/>
            <person name="Zhang T."/>
            <person name="Gao T."/>
            <person name="Zhang H."/>
        </authorList>
    </citation>
    <scope>NUCLEOTIDE SEQUENCE</scope>
    <source>
        <strain evidence="1">KEN1</strain>
    </source>
</reference>
<sequence length="169" mass="19051">MIVGGFKGGDLHRARKPEVQEEHGVALKEVLDVEALEDPPIQFGRVERFRPKASHNDTLVITTLLANYEVGRVFIDSGSLVDILFGELYDQMQLWDIALETVDTFLYGFAEEVVHLHSMISLSLTLGNETSRRTCLLKFLIVDIPSAYNVILGRPTLFSSRDIHLSHEE</sequence>
<dbReference type="PANTHER" id="PTHR33240:SF8">
    <property type="entry name" value="OS03G0439900 PROTEIN"/>
    <property type="match status" value="1"/>
</dbReference>
<dbReference type="PANTHER" id="PTHR33240">
    <property type="entry name" value="OS08G0508500 PROTEIN"/>
    <property type="match status" value="1"/>
</dbReference>
<proteinExistence type="predicted"/>
<reference evidence="1" key="1">
    <citation type="submission" date="2020-06" db="EMBL/GenBank/DDBJ databases">
        <authorList>
            <person name="Li T."/>
            <person name="Hu X."/>
            <person name="Zhang T."/>
            <person name="Song X."/>
            <person name="Zhang H."/>
            <person name="Dai N."/>
            <person name="Sheng W."/>
            <person name="Hou X."/>
            <person name="Wei L."/>
        </authorList>
    </citation>
    <scope>NUCLEOTIDE SEQUENCE</scope>
    <source>
        <strain evidence="1">KEN1</strain>
        <tissue evidence="1">Leaf</tissue>
    </source>
</reference>
<dbReference type="AlphaFoldDB" id="A0AAW2WFK8"/>
<protein>
    <submittedName>
        <fullName evidence="1">Uncharacterized protein</fullName>
    </submittedName>
</protein>
<evidence type="ECO:0000313" key="1">
    <source>
        <dbReference type="EMBL" id="KAL0440548.1"/>
    </source>
</evidence>
<dbReference type="EMBL" id="JACGWN010000008">
    <property type="protein sequence ID" value="KAL0440548.1"/>
    <property type="molecule type" value="Genomic_DNA"/>
</dbReference>